<protein>
    <submittedName>
        <fullName evidence="4">RNA methyltransferase</fullName>
    </submittedName>
</protein>
<dbReference type="GO" id="GO:0032259">
    <property type="term" value="P:methylation"/>
    <property type="evidence" value="ECO:0007669"/>
    <property type="project" value="UniProtKB-KW"/>
</dbReference>
<dbReference type="PANTHER" id="PTHR43191">
    <property type="entry name" value="RRNA METHYLTRANSFERASE 3"/>
    <property type="match status" value="1"/>
</dbReference>
<dbReference type="PANTHER" id="PTHR43191:SF12">
    <property type="entry name" value="RRNA METHYLASE"/>
    <property type="match status" value="1"/>
</dbReference>
<keyword evidence="5" id="KW-1185">Reference proteome</keyword>
<sequence>MTDARRPLQIVDPDDPRIAAYRGIRERDLVRHQKRFIAEGTSVLRVLAGQRRFGIESALILENRFAGVADILGMLPAKTRVYVASSDVIDAIAGFPMHRGVLAVGLRRDDADAAPDTARRWRTVVALSEIANHDNMGAIFRNAAALGADAVLMDAQSCDPLYRKALRVSVGAVLTVPWHRFGHADAMLDWLETNGFALAGLSPRGDAALEHWEPPAKAALVLGTEGPGLPDRVMDRTQTLRIAMANGFDSLNVATSAALVLHHVRNARTGPASG</sequence>
<dbReference type="OrthoDB" id="3190829at2"/>
<keyword evidence="1 4" id="KW-0489">Methyltransferase</keyword>
<reference evidence="4 5" key="1">
    <citation type="journal article" date="2018" name="Int. J. Syst. Bacteriol.">
        <title>Oceaniradius stylonemae gen. nov., sp. nov., isolated from a red alga, Stylonema cornu-cervi.</title>
        <authorList>
            <person name="Jeong S."/>
        </authorList>
    </citation>
    <scope>NUCLEOTIDE SEQUENCE [LARGE SCALE GENOMIC DNA]</scope>
    <source>
        <strain evidence="4 5">StC1</strain>
    </source>
</reference>
<keyword evidence="2 4" id="KW-0808">Transferase</keyword>
<gene>
    <name evidence="4" type="ORF">DEM25_015895</name>
</gene>
<organism evidence="4 5">
    <name type="scientific">Oceaniradius stylonematis</name>
    <dbReference type="NCBI Taxonomy" id="2184161"/>
    <lineage>
        <taxon>Bacteria</taxon>
        <taxon>Pseudomonadati</taxon>
        <taxon>Pseudomonadota</taxon>
        <taxon>Alphaproteobacteria</taxon>
        <taxon>Hyphomicrobiales</taxon>
        <taxon>Ahrensiaceae</taxon>
        <taxon>Oceaniradius</taxon>
    </lineage>
</organism>
<evidence type="ECO:0000256" key="2">
    <source>
        <dbReference type="ARBA" id="ARBA00022679"/>
    </source>
</evidence>
<dbReference type="SUPFAM" id="SSF75217">
    <property type="entry name" value="alpha/beta knot"/>
    <property type="match status" value="1"/>
</dbReference>
<evidence type="ECO:0000313" key="5">
    <source>
        <dbReference type="Proteomes" id="UP000246132"/>
    </source>
</evidence>
<accession>A0A3A8A9L1</accession>
<dbReference type="InterPro" id="IPR029026">
    <property type="entry name" value="tRNA_m1G_MTases_N"/>
</dbReference>
<dbReference type="InterPro" id="IPR029064">
    <property type="entry name" value="Ribosomal_eL30-like_sf"/>
</dbReference>
<feature type="domain" description="tRNA/rRNA methyltransferase SpoU type" evidence="3">
    <location>
        <begin position="123"/>
        <end position="262"/>
    </location>
</feature>
<dbReference type="Gene3D" id="3.40.1280.10">
    <property type="match status" value="1"/>
</dbReference>
<dbReference type="AlphaFoldDB" id="A0A3A8A9L1"/>
<evidence type="ECO:0000259" key="3">
    <source>
        <dbReference type="Pfam" id="PF00588"/>
    </source>
</evidence>
<dbReference type="Pfam" id="PF00588">
    <property type="entry name" value="SpoU_methylase"/>
    <property type="match status" value="1"/>
</dbReference>
<dbReference type="EMBL" id="QFWV02000008">
    <property type="protein sequence ID" value="RKF06028.1"/>
    <property type="molecule type" value="Genomic_DNA"/>
</dbReference>
<dbReference type="GO" id="GO:0008173">
    <property type="term" value="F:RNA methyltransferase activity"/>
    <property type="evidence" value="ECO:0007669"/>
    <property type="project" value="InterPro"/>
</dbReference>
<dbReference type="Proteomes" id="UP000246132">
    <property type="component" value="Unassembled WGS sequence"/>
</dbReference>
<dbReference type="SUPFAM" id="SSF55315">
    <property type="entry name" value="L30e-like"/>
    <property type="match status" value="1"/>
</dbReference>
<evidence type="ECO:0000256" key="1">
    <source>
        <dbReference type="ARBA" id="ARBA00022603"/>
    </source>
</evidence>
<dbReference type="InterPro" id="IPR001537">
    <property type="entry name" value="SpoU_MeTrfase"/>
</dbReference>
<evidence type="ECO:0000313" key="4">
    <source>
        <dbReference type="EMBL" id="RKF06028.1"/>
    </source>
</evidence>
<proteinExistence type="predicted"/>
<dbReference type="RefSeq" id="WP_109767557.1">
    <property type="nucleotide sequence ID" value="NZ_JASHJQ010000001.1"/>
</dbReference>
<dbReference type="GO" id="GO:0006396">
    <property type="term" value="P:RNA processing"/>
    <property type="evidence" value="ECO:0007669"/>
    <property type="project" value="InterPro"/>
</dbReference>
<dbReference type="CDD" id="cd18095">
    <property type="entry name" value="SpoU-like_rRNA-MTase"/>
    <property type="match status" value="1"/>
</dbReference>
<name>A0A3A8A9L1_9HYPH</name>
<comment type="caution">
    <text evidence="4">The sequence shown here is derived from an EMBL/GenBank/DDBJ whole genome shotgun (WGS) entry which is preliminary data.</text>
</comment>
<dbReference type="InterPro" id="IPR051259">
    <property type="entry name" value="rRNA_Methyltransferase"/>
</dbReference>
<dbReference type="GO" id="GO:0003723">
    <property type="term" value="F:RNA binding"/>
    <property type="evidence" value="ECO:0007669"/>
    <property type="project" value="InterPro"/>
</dbReference>
<dbReference type="InterPro" id="IPR029028">
    <property type="entry name" value="Alpha/beta_knot_MTases"/>
</dbReference>